<organism evidence="2 3">
    <name type="scientific">Mucilaginibacter ginsenosidivorax</name>
    <dbReference type="NCBI Taxonomy" id="862126"/>
    <lineage>
        <taxon>Bacteria</taxon>
        <taxon>Pseudomonadati</taxon>
        <taxon>Bacteroidota</taxon>
        <taxon>Sphingobacteriia</taxon>
        <taxon>Sphingobacteriales</taxon>
        <taxon>Sphingobacteriaceae</taxon>
        <taxon>Mucilaginibacter</taxon>
    </lineage>
</organism>
<feature type="chain" id="PRO_5022941053" description="DUF4421 domain-containing protein" evidence="1">
    <location>
        <begin position="22"/>
        <end position="348"/>
    </location>
</feature>
<protein>
    <recommendedName>
        <fullName evidence="4">DUF4421 domain-containing protein</fullName>
    </recommendedName>
</protein>
<gene>
    <name evidence="2" type="ORF">FSB76_08540</name>
</gene>
<dbReference type="EMBL" id="CP042437">
    <property type="protein sequence ID" value="QEC75991.1"/>
    <property type="molecule type" value="Genomic_DNA"/>
</dbReference>
<evidence type="ECO:0000313" key="3">
    <source>
        <dbReference type="Proteomes" id="UP000321362"/>
    </source>
</evidence>
<feature type="signal peptide" evidence="1">
    <location>
        <begin position="1"/>
        <end position="21"/>
    </location>
</feature>
<evidence type="ECO:0000256" key="1">
    <source>
        <dbReference type="SAM" id="SignalP"/>
    </source>
</evidence>
<keyword evidence="1" id="KW-0732">Signal</keyword>
<proteinExistence type="predicted"/>
<dbReference type="Proteomes" id="UP000321362">
    <property type="component" value="Chromosome"/>
</dbReference>
<keyword evidence="3" id="KW-1185">Reference proteome</keyword>
<dbReference type="KEGG" id="mgk:FSB76_08540"/>
<evidence type="ECO:0000313" key="2">
    <source>
        <dbReference type="EMBL" id="QEC75991.1"/>
    </source>
</evidence>
<dbReference type="OrthoDB" id="1016806at2"/>
<evidence type="ECO:0008006" key="4">
    <source>
        <dbReference type="Google" id="ProtNLM"/>
    </source>
</evidence>
<sequence>MIKKIYLLAIITIVTATASLAQEQTPQEQTIDIHFNALGFLDNREYKAFIPRSRTYSGVRTELDLGWNIDSLNHFVFGANGIHEFGAKPYFLKVNPVAYYNFTGKSWLFYAGAFPREGLLDDYPRAILNDTLRYYRPNIEGLLARVHNEHFTETGWIDWVSRQTQTDREQFLFGFSGKYKPSVKGPFYVSHYFMLMHDAGAEIAVPNDNIRDNGAGQIRLGLDFSHKTFLDSLSVEAGGMMSLERVRGIDGFHKPAGFVANVYFSYHQFALFDEFYKGQGHEITYGDSWFEKKTYNRMDIIWTPFLYNRVKGQFILSFHQTPGFRMSNQEAFRVTVDLGRKTLIRMKN</sequence>
<dbReference type="RefSeq" id="WP_147053174.1">
    <property type="nucleotide sequence ID" value="NZ_CP042437.1"/>
</dbReference>
<accession>A0A5B8VXM9</accession>
<dbReference type="AlphaFoldDB" id="A0A5B8VXM9"/>
<reference evidence="2 3" key="1">
    <citation type="journal article" date="2013" name="J. Microbiol.">
        <title>Mucilaginibacter ginsenosidivorax sp. nov., with ginsenoside converting activity isolated from sediment.</title>
        <authorList>
            <person name="Kim J.K."/>
            <person name="Choi T.E."/>
            <person name="Liu Q.M."/>
            <person name="Park H.Y."/>
            <person name="Yi T.H."/>
            <person name="Yoon M.H."/>
            <person name="Kim S.C."/>
            <person name="Im W.T."/>
        </authorList>
    </citation>
    <scope>NUCLEOTIDE SEQUENCE [LARGE SCALE GENOMIC DNA]</scope>
    <source>
        <strain evidence="2 3">KHI28</strain>
    </source>
</reference>
<name>A0A5B8VXM9_9SPHI</name>